<dbReference type="PROSITE" id="PS00028">
    <property type="entry name" value="ZINC_FINGER_C2H2_1"/>
    <property type="match status" value="1"/>
</dbReference>
<keyword evidence="4" id="KW-1185">Reference proteome</keyword>
<reference evidence="3 4" key="1">
    <citation type="journal article" date="2017" name="BMC Biol.">
        <title>Genomic innovations, transcriptional plasticity and gene loss underlying the evolution and divergence of two highly polyphagous and invasive Helicoverpa pest species.</title>
        <authorList>
            <person name="Pearce S.L."/>
            <person name="Clarke D.F."/>
            <person name="East P.D."/>
            <person name="Elfekih S."/>
            <person name="Gordon K.H."/>
            <person name="Jermiin L.S."/>
            <person name="McGaughran A."/>
            <person name="Oakeshott J.G."/>
            <person name="Papanikolaou A."/>
            <person name="Perera O.P."/>
            <person name="Rane R.V."/>
            <person name="Richards S."/>
            <person name="Tay W.T."/>
            <person name="Walsh T.K."/>
            <person name="Anderson A."/>
            <person name="Anderson C.J."/>
            <person name="Asgari S."/>
            <person name="Board P.G."/>
            <person name="Bretschneider A."/>
            <person name="Campbell P.M."/>
            <person name="Chertemps T."/>
            <person name="Christeller J.T."/>
            <person name="Coppin C.W."/>
            <person name="Downes S.J."/>
            <person name="Duan G."/>
            <person name="Farnsworth C.A."/>
            <person name="Good R.T."/>
            <person name="Han L.B."/>
            <person name="Han Y.C."/>
            <person name="Hatje K."/>
            <person name="Horne I."/>
            <person name="Huang Y.P."/>
            <person name="Hughes D.S."/>
            <person name="Jacquin-Joly E."/>
            <person name="James W."/>
            <person name="Jhangiani S."/>
            <person name="Kollmar M."/>
            <person name="Kuwar S.S."/>
            <person name="Li S."/>
            <person name="Liu N.Y."/>
            <person name="Maibeche M.T."/>
            <person name="Miller J.R."/>
            <person name="Montagne N."/>
            <person name="Perry T."/>
            <person name="Qu J."/>
            <person name="Song S.V."/>
            <person name="Sutton G.G."/>
            <person name="Vogel H."/>
            <person name="Walenz B.P."/>
            <person name="Xu W."/>
            <person name="Zhang H.J."/>
            <person name="Zou Z."/>
            <person name="Batterham P."/>
            <person name="Edwards O.R."/>
            <person name="Feyereisen R."/>
            <person name="Gibbs R.A."/>
            <person name="Heckel D.G."/>
            <person name="McGrath A."/>
            <person name="Robin C."/>
            <person name="Scherer S.E."/>
            <person name="Worley K.C."/>
            <person name="Wu Y.D."/>
        </authorList>
    </citation>
    <scope>NUCLEOTIDE SEQUENCE [LARGE SCALE GENOMIC DNA]</scope>
    <source>
        <strain evidence="3">Harm_GR_Male_#8</strain>
        <tissue evidence="3">Whole organism</tissue>
    </source>
</reference>
<organism evidence="3 4">
    <name type="scientific">Helicoverpa armigera</name>
    <name type="common">Cotton bollworm</name>
    <name type="synonym">Heliothis armigera</name>
    <dbReference type="NCBI Taxonomy" id="29058"/>
    <lineage>
        <taxon>Eukaryota</taxon>
        <taxon>Metazoa</taxon>
        <taxon>Ecdysozoa</taxon>
        <taxon>Arthropoda</taxon>
        <taxon>Hexapoda</taxon>
        <taxon>Insecta</taxon>
        <taxon>Pterygota</taxon>
        <taxon>Neoptera</taxon>
        <taxon>Endopterygota</taxon>
        <taxon>Lepidoptera</taxon>
        <taxon>Glossata</taxon>
        <taxon>Ditrysia</taxon>
        <taxon>Noctuoidea</taxon>
        <taxon>Noctuidae</taxon>
        <taxon>Heliothinae</taxon>
        <taxon>Helicoverpa</taxon>
    </lineage>
</organism>
<name>A0A2W1B9M4_HELAM</name>
<dbReference type="AlphaFoldDB" id="A0A2W1B9M4"/>
<proteinExistence type="predicted"/>
<accession>A0A2W1B9M4</accession>
<dbReference type="Gene3D" id="3.30.160.60">
    <property type="entry name" value="Classic Zinc Finger"/>
    <property type="match status" value="1"/>
</dbReference>
<dbReference type="OrthoDB" id="654211at2759"/>
<feature type="region of interest" description="Disordered" evidence="1">
    <location>
        <begin position="1"/>
        <end position="29"/>
    </location>
</feature>
<feature type="domain" description="C2H2-type" evidence="2">
    <location>
        <begin position="33"/>
        <end position="54"/>
    </location>
</feature>
<evidence type="ECO:0000259" key="2">
    <source>
        <dbReference type="PROSITE" id="PS00028"/>
    </source>
</evidence>
<dbReference type="InterPro" id="IPR013087">
    <property type="entry name" value="Znf_C2H2_type"/>
</dbReference>
<dbReference type="EMBL" id="KZ150313">
    <property type="protein sequence ID" value="PZC71451.1"/>
    <property type="molecule type" value="Genomic_DNA"/>
</dbReference>
<feature type="compositionally biased region" description="Basic and acidic residues" evidence="1">
    <location>
        <begin position="1"/>
        <end position="19"/>
    </location>
</feature>
<dbReference type="Proteomes" id="UP000249218">
    <property type="component" value="Unassembled WGS sequence"/>
</dbReference>
<evidence type="ECO:0000313" key="4">
    <source>
        <dbReference type="Proteomes" id="UP000249218"/>
    </source>
</evidence>
<evidence type="ECO:0000256" key="1">
    <source>
        <dbReference type="SAM" id="MobiDB-lite"/>
    </source>
</evidence>
<sequence length="101" mass="11986">MKEMERRARENSDSEDKRRYPSQMRRAEGPIPCEQCGLQLEDSRAYHGHFRRMHPDKNRTNYPSMKSPCMCEVCGRMFQPLESKIYLESTYKLRKVALVLA</sequence>
<protein>
    <recommendedName>
        <fullName evidence="2">C2H2-type domain-containing protein</fullName>
    </recommendedName>
</protein>
<evidence type="ECO:0000313" key="3">
    <source>
        <dbReference type="EMBL" id="PZC71451.1"/>
    </source>
</evidence>
<gene>
    <name evidence="3" type="primary">HaOG213373</name>
    <name evidence="3" type="ORF">B5X24_HaOG213373</name>
</gene>